<dbReference type="PATRIC" id="fig|1002367.3.peg.2084"/>
<gene>
    <name evidence="1" type="ORF">HMPREF0673_02573</name>
</gene>
<evidence type="ECO:0000313" key="2">
    <source>
        <dbReference type="Proteomes" id="UP000004407"/>
    </source>
</evidence>
<name>G6B105_9BACT</name>
<organism evidence="1 2">
    <name type="scientific">Leyella stercorea DSM 18206</name>
    <dbReference type="NCBI Taxonomy" id="1002367"/>
    <lineage>
        <taxon>Bacteria</taxon>
        <taxon>Pseudomonadati</taxon>
        <taxon>Bacteroidota</taxon>
        <taxon>Bacteroidia</taxon>
        <taxon>Bacteroidales</taxon>
        <taxon>Prevotellaceae</taxon>
        <taxon>Leyella</taxon>
    </lineage>
</organism>
<dbReference type="Proteomes" id="UP000004407">
    <property type="component" value="Unassembled WGS sequence"/>
</dbReference>
<accession>G6B105</accession>
<sequence length="399" mass="43643">MKSVGEHTKKTSVGEEQNKNMKATMILLAAPLLAAAQTTQHVKVLEYCPAPGQFVGKLPAIDATMSEADRLQACEAQLADQLPVSLGAFGGYITFGFTEPIANTRGSDLSILGNAYYAAADPVYGAATIGGSIEPGIVYAGVGTSPETAEWYELAGSEYYTTATPNVTITYQRPDAEQGEHTQPYSVYDRYIPFRAEWTDRNGAECDTVGYMMKLTFHTQSYYPTWIDADRLTFRGSRLPDNTINRGGDGTDSDNPQNWISYRYAADAYGYADAAPTDDKTYNTFDLDWAVDGNGNPVKLTHADFIRVQTGVLQMCGWIGEQSTEVCSVENLHLREGYDDNPIVITPRQRPTAINGTTADGNRHEVARYTADGQRISTPKKGVNIVRYSDGTVKKVVVL</sequence>
<proteinExistence type="predicted"/>
<evidence type="ECO:0008006" key="3">
    <source>
        <dbReference type="Google" id="ProtNLM"/>
    </source>
</evidence>
<reference evidence="1 2" key="1">
    <citation type="submission" date="2011-08" db="EMBL/GenBank/DDBJ databases">
        <authorList>
            <person name="Weinstock G."/>
            <person name="Sodergren E."/>
            <person name="Clifton S."/>
            <person name="Fulton L."/>
            <person name="Fulton B."/>
            <person name="Courtney L."/>
            <person name="Fronick C."/>
            <person name="Harrison M."/>
            <person name="Strong C."/>
            <person name="Farmer C."/>
            <person name="Delahaunty K."/>
            <person name="Markovic C."/>
            <person name="Hall O."/>
            <person name="Minx P."/>
            <person name="Tomlinson C."/>
            <person name="Mitreva M."/>
            <person name="Hou S."/>
            <person name="Chen J."/>
            <person name="Wollam A."/>
            <person name="Pepin K.H."/>
            <person name="Johnson M."/>
            <person name="Bhonagiri V."/>
            <person name="Zhang X."/>
            <person name="Suruliraj S."/>
            <person name="Warren W."/>
            <person name="Chinwalla A."/>
            <person name="Mardis E.R."/>
            <person name="Wilson R.K."/>
        </authorList>
    </citation>
    <scope>NUCLEOTIDE SEQUENCE [LARGE SCALE GENOMIC DNA]</scope>
    <source>
        <strain evidence="1 2">DSM 18206</strain>
    </source>
</reference>
<dbReference type="eggNOG" id="COG3391">
    <property type="taxonomic scope" value="Bacteria"/>
</dbReference>
<dbReference type="EMBL" id="AFZZ01000220">
    <property type="protein sequence ID" value="EHJ36980.1"/>
    <property type="molecule type" value="Genomic_DNA"/>
</dbReference>
<evidence type="ECO:0000313" key="1">
    <source>
        <dbReference type="EMBL" id="EHJ36980.1"/>
    </source>
</evidence>
<dbReference type="HOGENOM" id="CLU_032634_0_0_10"/>
<comment type="caution">
    <text evidence="1">The sequence shown here is derived from an EMBL/GenBank/DDBJ whole genome shotgun (WGS) entry which is preliminary data.</text>
</comment>
<protein>
    <recommendedName>
        <fullName evidence="3">PKD domain-containing protein</fullName>
    </recommendedName>
</protein>
<dbReference type="AlphaFoldDB" id="G6B105"/>